<comment type="caution">
    <text evidence="1">The sequence shown here is derived from an EMBL/GenBank/DDBJ whole genome shotgun (WGS) entry which is preliminary data.</text>
</comment>
<evidence type="ECO:0000313" key="1">
    <source>
        <dbReference type="EMBL" id="KAF2478371.1"/>
    </source>
</evidence>
<accession>A0ACB6RIS9</accession>
<gene>
    <name evidence="1" type="ORF">BDR25DRAFT_365592</name>
</gene>
<reference evidence="1" key="1">
    <citation type="journal article" date="2020" name="Stud. Mycol.">
        <title>101 Dothideomycetes genomes: a test case for predicting lifestyles and emergence of pathogens.</title>
        <authorList>
            <person name="Haridas S."/>
            <person name="Albert R."/>
            <person name="Binder M."/>
            <person name="Bloem J."/>
            <person name="Labutti K."/>
            <person name="Salamov A."/>
            <person name="Andreopoulos B."/>
            <person name="Baker S."/>
            <person name="Barry K."/>
            <person name="Bills G."/>
            <person name="Bluhm B."/>
            <person name="Cannon C."/>
            <person name="Castanera R."/>
            <person name="Culley D."/>
            <person name="Daum C."/>
            <person name="Ezra D."/>
            <person name="Gonzalez J."/>
            <person name="Henrissat B."/>
            <person name="Kuo A."/>
            <person name="Liang C."/>
            <person name="Lipzen A."/>
            <person name="Lutzoni F."/>
            <person name="Magnuson J."/>
            <person name="Mondo S."/>
            <person name="Nolan M."/>
            <person name="Ohm R."/>
            <person name="Pangilinan J."/>
            <person name="Park H.-J."/>
            <person name="Ramirez L."/>
            <person name="Alfaro M."/>
            <person name="Sun H."/>
            <person name="Tritt A."/>
            <person name="Yoshinaga Y."/>
            <person name="Zwiers L.-H."/>
            <person name="Turgeon B."/>
            <person name="Goodwin S."/>
            <person name="Spatafora J."/>
            <person name="Crous P."/>
            <person name="Grigoriev I."/>
        </authorList>
    </citation>
    <scope>NUCLEOTIDE SEQUENCE</scope>
    <source>
        <strain evidence="1">ATCC 200398</strain>
    </source>
</reference>
<keyword evidence="2" id="KW-1185">Reference proteome</keyword>
<dbReference type="Proteomes" id="UP000799755">
    <property type="component" value="Unassembled WGS sequence"/>
</dbReference>
<sequence length="383" mass="43640">MHSKSNPVDALHPNPSGKSLAGMSRDFHIYQLYPSNKPGDISRRFHAFLEVKLTVANLALVGQSCSRVGEHDILMNLYRWSDKMLAELIADCYFGASLRTIAPDSVKVCLEFWEHSWRALFLVPEVLGKKMFQPLKQLVDAVEKWFDLPVESHKDTVWYTTAVEAEMQHVGISNRDMAIMLLTIYWGANTNTSSGVFWTLSHVLFDAKLRDNILTEIALAFANDNLDFEYIYERSPILRATWNEVLRTASYSSSVRLVMEDTVIGGKTLKKGNRIMMPYRQMPFDESTFGTDANEFNVERFLKNPALKRNIVAFGGGATQCPGRHFSAQAAMVLVAEMLYRFEMRLEDQSQPFPQIDETRPVLGMIDIKKDTDLRVLLTPRNL</sequence>
<proteinExistence type="predicted"/>
<organism evidence="1 2">
    <name type="scientific">Lindgomyces ingoldianus</name>
    <dbReference type="NCBI Taxonomy" id="673940"/>
    <lineage>
        <taxon>Eukaryota</taxon>
        <taxon>Fungi</taxon>
        <taxon>Dikarya</taxon>
        <taxon>Ascomycota</taxon>
        <taxon>Pezizomycotina</taxon>
        <taxon>Dothideomycetes</taxon>
        <taxon>Pleosporomycetidae</taxon>
        <taxon>Pleosporales</taxon>
        <taxon>Lindgomycetaceae</taxon>
        <taxon>Lindgomyces</taxon>
    </lineage>
</organism>
<name>A0ACB6RIS9_9PLEO</name>
<evidence type="ECO:0000313" key="2">
    <source>
        <dbReference type="Proteomes" id="UP000799755"/>
    </source>
</evidence>
<protein>
    <submittedName>
        <fullName evidence="1">Cytochrome P450</fullName>
    </submittedName>
</protein>
<dbReference type="EMBL" id="MU003492">
    <property type="protein sequence ID" value="KAF2478371.1"/>
    <property type="molecule type" value="Genomic_DNA"/>
</dbReference>